<accession>A0AAN9KG47</accession>
<reference evidence="2 3" key="1">
    <citation type="submission" date="2024-01" db="EMBL/GenBank/DDBJ databases">
        <title>The genomes of 5 underutilized Papilionoideae crops provide insights into root nodulation and disease resistanc.</title>
        <authorList>
            <person name="Jiang F."/>
        </authorList>
    </citation>
    <scope>NUCLEOTIDE SEQUENCE [LARGE SCALE GENOMIC DNA]</scope>
    <source>
        <strain evidence="2">LVBAO_FW01</strain>
        <tissue evidence="2">Leaves</tissue>
    </source>
</reference>
<feature type="chain" id="PRO_5043031288" evidence="1">
    <location>
        <begin position="19"/>
        <end position="367"/>
    </location>
</feature>
<dbReference type="Proteomes" id="UP001367508">
    <property type="component" value="Unassembled WGS sequence"/>
</dbReference>
<protein>
    <submittedName>
        <fullName evidence="2">Uncharacterized protein</fullName>
    </submittedName>
</protein>
<evidence type="ECO:0000313" key="3">
    <source>
        <dbReference type="Proteomes" id="UP001367508"/>
    </source>
</evidence>
<comment type="caution">
    <text evidence="2">The sequence shown here is derived from an EMBL/GenBank/DDBJ whole genome shotgun (WGS) entry which is preliminary data.</text>
</comment>
<keyword evidence="3" id="KW-1185">Reference proteome</keyword>
<keyword evidence="1" id="KW-0732">Signal</keyword>
<evidence type="ECO:0000313" key="2">
    <source>
        <dbReference type="EMBL" id="KAK7315836.1"/>
    </source>
</evidence>
<gene>
    <name evidence="2" type="ORF">VNO77_34416</name>
</gene>
<organism evidence="2 3">
    <name type="scientific">Canavalia gladiata</name>
    <name type="common">Sword bean</name>
    <name type="synonym">Dolichos gladiatus</name>
    <dbReference type="NCBI Taxonomy" id="3824"/>
    <lineage>
        <taxon>Eukaryota</taxon>
        <taxon>Viridiplantae</taxon>
        <taxon>Streptophyta</taxon>
        <taxon>Embryophyta</taxon>
        <taxon>Tracheophyta</taxon>
        <taxon>Spermatophyta</taxon>
        <taxon>Magnoliopsida</taxon>
        <taxon>eudicotyledons</taxon>
        <taxon>Gunneridae</taxon>
        <taxon>Pentapetalae</taxon>
        <taxon>rosids</taxon>
        <taxon>fabids</taxon>
        <taxon>Fabales</taxon>
        <taxon>Fabaceae</taxon>
        <taxon>Papilionoideae</taxon>
        <taxon>50 kb inversion clade</taxon>
        <taxon>NPAAA clade</taxon>
        <taxon>indigoferoid/millettioid clade</taxon>
        <taxon>Phaseoleae</taxon>
        <taxon>Canavalia</taxon>
    </lineage>
</organism>
<feature type="signal peptide" evidence="1">
    <location>
        <begin position="1"/>
        <end position="18"/>
    </location>
</feature>
<evidence type="ECO:0000256" key="1">
    <source>
        <dbReference type="SAM" id="SignalP"/>
    </source>
</evidence>
<proteinExistence type="predicted"/>
<name>A0AAN9KG47_CANGL</name>
<dbReference type="EMBL" id="JAYMYQ010000008">
    <property type="protein sequence ID" value="KAK7315836.1"/>
    <property type="molecule type" value="Genomic_DNA"/>
</dbReference>
<sequence length="367" mass="41152">MSHFMTGFGAIVLFQARAWPDAGLGSFGYPPRCLDAETVQYMSHFMTAHGSLHDRVLSNHIGIAQMKGFATKSAPTQVFFYSAWPISTGVLSWAWETAGLSLKFGQSSLSLILRGGHSGGDYLSGMQRLGLLLAYGIFGDLSYETHSFWEVLQPFPGGKIGCERPLNSYQGQKLSPLTDRFNLSIPGAWCLMLLQRLGRICVKVLETEHLIRKFDRLVTEASSHYPKAAEMQGGDYTNNRLSQASRPDRKAILNMSDSGLQQAHKPVAEKINITLWIDLIPRKSGHRSVYSRNHHLRLPANGIHFTLNQGDGLIFRRRIWTLTGKERSWSYDCGEEPLLNRFSSADDPVIKFKNAKKNSRSFSKLRS</sequence>
<dbReference type="AlphaFoldDB" id="A0AAN9KG47"/>